<keyword evidence="2" id="KW-0560">Oxidoreductase</keyword>
<dbReference type="InterPro" id="IPR050812">
    <property type="entry name" value="Preph/Arog_dehydrog"/>
</dbReference>
<reference evidence="6" key="1">
    <citation type="submission" date="2019-11" db="EMBL/GenBank/DDBJ databases">
        <authorList>
            <person name="Feng L."/>
        </authorList>
    </citation>
    <scope>NUCLEOTIDE SEQUENCE</scope>
    <source>
        <strain evidence="6">AodontolyticusLFYP35</strain>
    </source>
</reference>
<evidence type="ECO:0000313" key="6">
    <source>
        <dbReference type="EMBL" id="VYT05619.1"/>
    </source>
</evidence>
<evidence type="ECO:0000256" key="2">
    <source>
        <dbReference type="ARBA" id="ARBA00023002"/>
    </source>
</evidence>
<dbReference type="GO" id="GO:0008977">
    <property type="term" value="F:prephenate dehydrogenase (NAD+) activity"/>
    <property type="evidence" value="ECO:0007669"/>
    <property type="project" value="InterPro"/>
</dbReference>
<dbReference type="SUPFAM" id="SSF48179">
    <property type="entry name" value="6-phosphogluconate dehydrogenase C-terminal domain-like"/>
    <property type="match status" value="1"/>
</dbReference>
<dbReference type="Gene3D" id="3.40.50.720">
    <property type="entry name" value="NAD(P)-binding Rossmann-like Domain"/>
    <property type="match status" value="1"/>
</dbReference>
<dbReference type="InterPro" id="IPR046825">
    <property type="entry name" value="PDH_C"/>
</dbReference>
<dbReference type="AlphaFoldDB" id="A0A6N2TL18"/>
<comment type="pathway">
    <text evidence="4">Amino-acid biosynthesis.</text>
</comment>
<dbReference type="PROSITE" id="PS51176">
    <property type="entry name" value="PDH_ADH"/>
    <property type="match status" value="1"/>
</dbReference>
<evidence type="ECO:0000256" key="4">
    <source>
        <dbReference type="ARBA" id="ARBA00029440"/>
    </source>
</evidence>
<evidence type="ECO:0000259" key="5">
    <source>
        <dbReference type="PROSITE" id="PS51176"/>
    </source>
</evidence>
<dbReference type="NCBIfam" id="NF005111">
    <property type="entry name" value="PRK06545.2-3"/>
    <property type="match status" value="1"/>
</dbReference>
<dbReference type="InterPro" id="IPR046826">
    <property type="entry name" value="PDH_N"/>
</dbReference>
<evidence type="ECO:0000256" key="3">
    <source>
        <dbReference type="ARBA" id="ARBA00023141"/>
    </source>
</evidence>
<dbReference type="EMBL" id="CACRSM010000002">
    <property type="protein sequence ID" value="VYT05619.1"/>
    <property type="molecule type" value="Genomic_DNA"/>
</dbReference>
<sequence length="380" mass="39320">MSPVPSLVSTTRGPVLIIGTGLLGTSLALALRSGGVEVFLRDSSPTAGRLAQDLGAGTLIGPDDHCSPSLVIVSTPPDVADICVVDALIRYPEAVVSDVASVKLAVLEGVVEEAERRGLDITSRYVGSHPMAGRERSGAGAADADLFYGRPWVIVPSPTSSPDAVMRIRSLAGDVGAFPIEMDASTHDQSVALISHVPQLVSSMLAARLADAPVSALSLSGQGLRDTTRIAASDPRLWTAILAGNAGPVVKVLKDIRGDLDDLISHLDAAAYEGPLEGGSVGAVYRVMDQGNRGVARIPGKHGGAPRRYVVLDVFVPDTAGSLGRLFADLGEIGVNIEDFALEHSAGAQMGVARLSLDPSIVSSTICQLQERGWNTGSGD</sequence>
<dbReference type="GO" id="GO:0006571">
    <property type="term" value="P:tyrosine biosynthetic process"/>
    <property type="evidence" value="ECO:0007669"/>
    <property type="project" value="InterPro"/>
</dbReference>
<proteinExistence type="inferred from homology"/>
<comment type="similarity">
    <text evidence="1">Belongs to the prephenate/arogenate dehydrogenase family.</text>
</comment>
<dbReference type="SUPFAM" id="SSF55021">
    <property type="entry name" value="ACT-like"/>
    <property type="match status" value="1"/>
</dbReference>
<dbReference type="GO" id="GO:0070403">
    <property type="term" value="F:NAD+ binding"/>
    <property type="evidence" value="ECO:0007669"/>
    <property type="project" value="InterPro"/>
</dbReference>
<evidence type="ECO:0000256" key="1">
    <source>
        <dbReference type="ARBA" id="ARBA00007964"/>
    </source>
</evidence>
<dbReference type="Pfam" id="PF20463">
    <property type="entry name" value="PDH_C"/>
    <property type="match status" value="1"/>
</dbReference>
<accession>A0A6N2TL18</accession>
<dbReference type="InterPro" id="IPR036291">
    <property type="entry name" value="NAD(P)-bd_dom_sf"/>
</dbReference>
<gene>
    <name evidence="6" type="ORF">AOLFYP35_01391</name>
</gene>
<dbReference type="PANTHER" id="PTHR21363">
    <property type="entry name" value="PREPHENATE DEHYDROGENASE"/>
    <property type="match status" value="1"/>
</dbReference>
<dbReference type="InterPro" id="IPR045865">
    <property type="entry name" value="ACT-like_dom_sf"/>
</dbReference>
<dbReference type="SUPFAM" id="SSF51735">
    <property type="entry name" value="NAD(P)-binding Rossmann-fold domains"/>
    <property type="match status" value="1"/>
</dbReference>
<dbReference type="NCBIfam" id="NF005112">
    <property type="entry name" value="PRK06545.2-4"/>
    <property type="match status" value="1"/>
</dbReference>
<protein>
    <submittedName>
        <fullName evidence="6">Prephenate dehydrogenase</fullName>
    </submittedName>
</protein>
<feature type="domain" description="Prephenate/arogenate dehydrogenase" evidence="5">
    <location>
        <begin position="13"/>
        <end position="297"/>
    </location>
</feature>
<dbReference type="Gene3D" id="1.10.3660.10">
    <property type="entry name" value="6-phosphogluconate dehydrogenase C-terminal like domain"/>
    <property type="match status" value="1"/>
</dbReference>
<keyword evidence="3" id="KW-0028">Amino-acid biosynthesis</keyword>
<dbReference type="Pfam" id="PF02153">
    <property type="entry name" value="PDH_N"/>
    <property type="match status" value="1"/>
</dbReference>
<organism evidence="6">
    <name type="scientific">Schaalia odontolytica</name>
    <dbReference type="NCBI Taxonomy" id="1660"/>
    <lineage>
        <taxon>Bacteria</taxon>
        <taxon>Bacillati</taxon>
        <taxon>Actinomycetota</taxon>
        <taxon>Actinomycetes</taxon>
        <taxon>Actinomycetales</taxon>
        <taxon>Actinomycetaceae</taxon>
        <taxon>Schaalia</taxon>
    </lineage>
</organism>
<keyword evidence="3" id="KW-0057">Aromatic amino acid biosynthesis</keyword>
<dbReference type="GO" id="GO:0004665">
    <property type="term" value="F:prephenate dehydrogenase (NADP+) activity"/>
    <property type="evidence" value="ECO:0007669"/>
    <property type="project" value="InterPro"/>
</dbReference>
<dbReference type="InterPro" id="IPR003099">
    <property type="entry name" value="Prephen_DH"/>
</dbReference>
<dbReference type="InterPro" id="IPR008927">
    <property type="entry name" value="6-PGluconate_DH-like_C_sf"/>
</dbReference>
<dbReference type="PANTHER" id="PTHR21363:SF0">
    <property type="entry name" value="PREPHENATE DEHYDROGENASE [NADP(+)]"/>
    <property type="match status" value="1"/>
</dbReference>
<name>A0A6N2TL18_9ACTO</name>